<proteinExistence type="inferred from homology"/>
<keyword evidence="3 10" id="KW-0812">Transmembrane</keyword>
<evidence type="ECO:0000313" key="14">
    <source>
        <dbReference type="Proteomes" id="UP001241747"/>
    </source>
</evidence>
<dbReference type="PRINTS" id="PR00260">
    <property type="entry name" value="CHEMTRNSDUCR"/>
</dbReference>
<dbReference type="SMART" id="SM00283">
    <property type="entry name" value="MA"/>
    <property type="match status" value="1"/>
</dbReference>
<evidence type="ECO:0000256" key="7">
    <source>
        <dbReference type="ARBA" id="ARBA00029447"/>
    </source>
</evidence>
<evidence type="ECO:0000256" key="2">
    <source>
        <dbReference type="ARBA" id="ARBA00022475"/>
    </source>
</evidence>
<evidence type="ECO:0000313" key="13">
    <source>
        <dbReference type="EMBL" id="MDQ0505565.1"/>
    </source>
</evidence>
<comment type="subcellular location">
    <subcellularLocation>
        <location evidence="1">Cell membrane</location>
        <topology evidence="1">Multi-pass membrane protein</topology>
    </subcellularLocation>
</comment>
<name>A0ABU0LEK4_XANAG</name>
<dbReference type="Pfam" id="PF00672">
    <property type="entry name" value="HAMP"/>
    <property type="match status" value="1"/>
</dbReference>
<dbReference type="SUPFAM" id="SSF58104">
    <property type="entry name" value="Methyl-accepting chemotaxis protein (MCP) signaling domain"/>
    <property type="match status" value="1"/>
</dbReference>
<dbReference type="InterPro" id="IPR004089">
    <property type="entry name" value="MCPsignal_dom"/>
</dbReference>
<feature type="coiled-coil region" evidence="9">
    <location>
        <begin position="259"/>
        <end position="286"/>
    </location>
</feature>
<dbReference type="InterPro" id="IPR004090">
    <property type="entry name" value="Chemotax_Me-accpt_rcpt"/>
</dbReference>
<dbReference type="PANTHER" id="PTHR32089:SF112">
    <property type="entry name" value="LYSOZYME-LIKE PROTEIN-RELATED"/>
    <property type="match status" value="1"/>
</dbReference>
<evidence type="ECO:0000256" key="5">
    <source>
        <dbReference type="ARBA" id="ARBA00023136"/>
    </source>
</evidence>
<dbReference type="InterPro" id="IPR003660">
    <property type="entry name" value="HAMP_dom"/>
</dbReference>
<feature type="domain" description="Methyl-accepting transducer" evidence="11">
    <location>
        <begin position="303"/>
        <end position="532"/>
    </location>
</feature>
<dbReference type="Pfam" id="PF00015">
    <property type="entry name" value="MCPsignal"/>
    <property type="match status" value="1"/>
</dbReference>
<feature type="transmembrane region" description="Helical" evidence="10">
    <location>
        <begin position="189"/>
        <end position="208"/>
    </location>
</feature>
<keyword evidence="4 10" id="KW-1133">Transmembrane helix</keyword>
<dbReference type="EMBL" id="JAUSVY010000004">
    <property type="protein sequence ID" value="MDQ0505565.1"/>
    <property type="molecule type" value="Genomic_DNA"/>
</dbReference>
<evidence type="ECO:0000256" key="8">
    <source>
        <dbReference type="PROSITE-ProRule" id="PRU00284"/>
    </source>
</evidence>
<evidence type="ECO:0000259" key="12">
    <source>
        <dbReference type="PROSITE" id="PS50885"/>
    </source>
</evidence>
<evidence type="ECO:0000256" key="3">
    <source>
        <dbReference type="ARBA" id="ARBA00022692"/>
    </source>
</evidence>
<gene>
    <name evidence="13" type="ORF">QOZ94_002361</name>
</gene>
<keyword evidence="9" id="KW-0175">Coiled coil</keyword>
<keyword evidence="5 10" id="KW-0472">Membrane</keyword>
<dbReference type="Pfam" id="PF17200">
    <property type="entry name" value="sCache_2"/>
    <property type="match status" value="1"/>
</dbReference>
<dbReference type="PANTHER" id="PTHR32089">
    <property type="entry name" value="METHYL-ACCEPTING CHEMOTAXIS PROTEIN MCPB"/>
    <property type="match status" value="1"/>
</dbReference>
<dbReference type="Proteomes" id="UP001241747">
    <property type="component" value="Unassembled WGS sequence"/>
</dbReference>
<dbReference type="SMART" id="SM01049">
    <property type="entry name" value="Cache_2"/>
    <property type="match status" value="1"/>
</dbReference>
<accession>A0ABU0LEK4</accession>
<evidence type="ECO:0000256" key="4">
    <source>
        <dbReference type="ARBA" id="ARBA00022989"/>
    </source>
</evidence>
<reference evidence="13 14" key="1">
    <citation type="submission" date="2023-07" db="EMBL/GenBank/DDBJ databases">
        <title>Genomic Encyclopedia of Type Strains, Phase IV (KMG-IV): sequencing the most valuable type-strain genomes for metagenomic binning, comparative biology and taxonomic classification.</title>
        <authorList>
            <person name="Goeker M."/>
        </authorList>
    </citation>
    <scope>NUCLEOTIDE SEQUENCE [LARGE SCALE GENOMIC DNA]</scope>
    <source>
        <strain evidence="13 14">DSM 3770</strain>
    </source>
</reference>
<dbReference type="RefSeq" id="WP_307500240.1">
    <property type="nucleotide sequence ID" value="NZ_JAUSVY010000004.1"/>
</dbReference>
<evidence type="ECO:0000259" key="11">
    <source>
        <dbReference type="PROSITE" id="PS50111"/>
    </source>
</evidence>
<dbReference type="Gene3D" id="1.10.287.950">
    <property type="entry name" value="Methyl-accepting chemotaxis protein"/>
    <property type="match status" value="1"/>
</dbReference>
<evidence type="ECO:0000256" key="10">
    <source>
        <dbReference type="SAM" id="Phobius"/>
    </source>
</evidence>
<evidence type="ECO:0000256" key="1">
    <source>
        <dbReference type="ARBA" id="ARBA00004651"/>
    </source>
</evidence>
<dbReference type="Gene3D" id="3.30.450.20">
    <property type="entry name" value="PAS domain"/>
    <property type="match status" value="1"/>
</dbReference>
<comment type="caution">
    <text evidence="13">The sequence shown here is derived from an EMBL/GenBank/DDBJ whole genome shotgun (WGS) entry which is preliminary data.</text>
</comment>
<keyword evidence="2" id="KW-1003">Cell membrane</keyword>
<sequence>MRVVSIKFRILLLIALFIVGLLCNAALMLADLRSVMLEERKREVQHVVEAAVSQIKAFDQAARDGLISDQEARKRAADLIHQTRFDGTNYLFMYTYDGVTEFHGTRPDLEGKARINETDSNGSLFVQQQLANAKAGGGFTSFYFPKPGPDRTPVRKITYEAPFEPWRWVVLTGVYVDDLDTTFYSRLRVLGVMTSGILLVLLAAAYFFSRSLTRPLDALSADLRAIGDGNLDVEIATAARSDEMGAIGKSVLYMRDRMREGERLKRESLSREVAEHEHRAKREKLAEAFVSRMQQLAAGFTGSSGEVADAAKSLSVTAEQTSQQAQVVAGAAEDAASNVQTVAASSEEMAASIREISGQMQHSVQIADTAYGEAETSNTRISALAVAASDIGDVINLIKTIADQTNLLALNATIEAARAGEAGRGFAVVAEEVKQLAHQTAKATEEIGGKVSEIQEATTGAVQSMGGIAQIISNIKEIASTISGAVEEQSAATAEIASNCQRAATGTHQVMQSIAGVGQAAGMTGAASTQLMTLSTGLSSQAAELRTVVDAFVADFAAA</sequence>
<evidence type="ECO:0000256" key="6">
    <source>
        <dbReference type="ARBA" id="ARBA00023224"/>
    </source>
</evidence>
<organism evidence="13 14">
    <name type="scientific">Xanthobacter agilis</name>
    <dbReference type="NCBI Taxonomy" id="47492"/>
    <lineage>
        <taxon>Bacteria</taxon>
        <taxon>Pseudomonadati</taxon>
        <taxon>Pseudomonadota</taxon>
        <taxon>Alphaproteobacteria</taxon>
        <taxon>Hyphomicrobiales</taxon>
        <taxon>Xanthobacteraceae</taxon>
        <taxon>Xanthobacter</taxon>
    </lineage>
</organism>
<dbReference type="PROSITE" id="PS50885">
    <property type="entry name" value="HAMP"/>
    <property type="match status" value="1"/>
</dbReference>
<dbReference type="Gene3D" id="6.10.340.10">
    <property type="match status" value="1"/>
</dbReference>
<dbReference type="CDD" id="cd06225">
    <property type="entry name" value="HAMP"/>
    <property type="match status" value="1"/>
</dbReference>
<feature type="domain" description="HAMP" evidence="12">
    <location>
        <begin position="210"/>
        <end position="263"/>
    </location>
</feature>
<dbReference type="PROSITE" id="PS50111">
    <property type="entry name" value="CHEMOTAXIS_TRANSDUC_2"/>
    <property type="match status" value="1"/>
</dbReference>
<evidence type="ECO:0000256" key="9">
    <source>
        <dbReference type="SAM" id="Coils"/>
    </source>
</evidence>
<comment type="similarity">
    <text evidence="7">Belongs to the methyl-accepting chemotaxis (MCP) protein family.</text>
</comment>
<protein>
    <submittedName>
        <fullName evidence="13">Methyl-accepting chemotaxis protein</fullName>
    </submittedName>
</protein>
<keyword evidence="14" id="KW-1185">Reference proteome</keyword>
<dbReference type="SMART" id="SM00304">
    <property type="entry name" value="HAMP"/>
    <property type="match status" value="1"/>
</dbReference>
<dbReference type="InterPro" id="IPR033480">
    <property type="entry name" value="sCache_2"/>
</dbReference>
<keyword evidence="6 8" id="KW-0807">Transducer</keyword>